<feature type="compositionally biased region" description="Basic and acidic residues" evidence="1">
    <location>
        <begin position="61"/>
        <end position="70"/>
    </location>
</feature>
<feature type="region of interest" description="Disordered" evidence="1">
    <location>
        <begin position="31"/>
        <end position="70"/>
    </location>
</feature>
<accession>A0A0C2C507</accession>
<name>A0A0C2C507_9BILA</name>
<evidence type="ECO:0000256" key="1">
    <source>
        <dbReference type="SAM" id="MobiDB-lite"/>
    </source>
</evidence>
<sequence length="70" mass="8063">EVMALLEDGTNLAPVHISDSFNTKWREIGGHAEKSRRRRTRDDDEEAKHSCDASSEDSSDWESRDDRLMN</sequence>
<proteinExistence type="predicted"/>
<gene>
    <name evidence="2" type="ORF">ANCDUO_18557</name>
</gene>
<feature type="non-terminal residue" evidence="2">
    <location>
        <position position="1"/>
    </location>
</feature>
<keyword evidence="3" id="KW-1185">Reference proteome</keyword>
<organism evidence="2 3">
    <name type="scientific">Ancylostoma duodenale</name>
    <dbReference type="NCBI Taxonomy" id="51022"/>
    <lineage>
        <taxon>Eukaryota</taxon>
        <taxon>Metazoa</taxon>
        <taxon>Ecdysozoa</taxon>
        <taxon>Nematoda</taxon>
        <taxon>Chromadorea</taxon>
        <taxon>Rhabditida</taxon>
        <taxon>Rhabditina</taxon>
        <taxon>Rhabditomorpha</taxon>
        <taxon>Strongyloidea</taxon>
        <taxon>Ancylostomatidae</taxon>
        <taxon>Ancylostomatinae</taxon>
        <taxon>Ancylostoma</taxon>
    </lineage>
</organism>
<feature type="compositionally biased region" description="Basic and acidic residues" evidence="1">
    <location>
        <begin position="40"/>
        <end position="51"/>
    </location>
</feature>
<evidence type="ECO:0000313" key="3">
    <source>
        <dbReference type="Proteomes" id="UP000054047"/>
    </source>
</evidence>
<dbReference type="Proteomes" id="UP000054047">
    <property type="component" value="Unassembled WGS sequence"/>
</dbReference>
<reference evidence="2 3" key="1">
    <citation type="submission" date="2013-12" db="EMBL/GenBank/DDBJ databases">
        <title>Draft genome of the parsitic nematode Ancylostoma duodenale.</title>
        <authorList>
            <person name="Mitreva M."/>
        </authorList>
    </citation>
    <scope>NUCLEOTIDE SEQUENCE [LARGE SCALE GENOMIC DNA]</scope>
    <source>
        <strain evidence="2 3">Zhejiang</strain>
    </source>
</reference>
<dbReference type="AlphaFoldDB" id="A0A0C2C507"/>
<dbReference type="EMBL" id="KN746885">
    <property type="protein sequence ID" value="KIH51358.1"/>
    <property type="molecule type" value="Genomic_DNA"/>
</dbReference>
<protein>
    <submittedName>
        <fullName evidence="2">Uncharacterized protein</fullName>
    </submittedName>
</protein>
<feature type="non-terminal residue" evidence="2">
    <location>
        <position position="70"/>
    </location>
</feature>
<evidence type="ECO:0000313" key="2">
    <source>
        <dbReference type="EMBL" id="KIH51358.1"/>
    </source>
</evidence>